<evidence type="ECO:0000259" key="3">
    <source>
        <dbReference type="Pfam" id="PF00856"/>
    </source>
</evidence>
<dbReference type="CDD" id="cd10527">
    <property type="entry name" value="SET_LSMT"/>
    <property type="match status" value="1"/>
</dbReference>
<feature type="chain" id="PRO_5039844442" evidence="2">
    <location>
        <begin position="31"/>
        <end position="1229"/>
    </location>
</feature>
<dbReference type="PANTHER" id="PTHR43317:SF1">
    <property type="entry name" value="THERMOSPERMINE SYNTHASE ACAULIS5"/>
    <property type="match status" value="1"/>
</dbReference>
<feature type="domain" description="SET" evidence="3">
    <location>
        <begin position="92"/>
        <end position="270"/>
    </location>
</feature>
<dbReference type="Proteomes" id="UP000693970">
    <property type="component" value="Unassembled WGS sequence"/>
</dbReference>
<gene>
    <name evidence="4" type="ORF">IV203_006297</name>
    <name evidence="5" type="ORF">IV203_037329</name>
</gene>
<reference evidence="5" key="2">
    <citation type="submission" date="2021-04" db="EMBL/GenBank/DDBJ databases">
        <authorList>
            <person name="Podell S."/>
        </authorList>
    </citation>
    <scope>NUCLEOTIDE SEQUENCE</scope>
    <source>
        <strain evidence="5">Hildebrandi</strain>
    </source>
</reference>
<dbReference type="InterPro" id="IPR001214">
    <property type="entry name" value="SET_dom"/>
</dbReference>
<feature type="signal peptide" evidence="2">
    <location>
        <begin position="1"/>
        <end position="30"/>
    </location>
</feature>
<sequence length="1229" mass="140557">MPTELQFFPWRSSKWLSLGLLALTVFCVEGILSASLVDSTDTCSIPNTGLHDKHLEQAQSVFRWVAKGENAYISPKQVVRRATPGDINSPLGVYATERIYADEIITRVPWDYIISSDDPDEEPGDQLSCSLLNTLAWELKQGNESMYAPYIEYLNDEPDGQIPTSWSDEAFELFLEVLGNQSIPPYDTLNWLEVARNSCNVDTDDIFVRRAVLLIIQRSDDAIMIPAYDAYNHRNGKWKNTRTKIVQKKYHETRASKVIEAGEQILLSYNFCDECGGRAYHYGTAEIFRDYGFVEYFPQRWWYMEEEYHFNLDKDSEEKPSLTWDEVSNPLDLDKNEKEQVMIWFRRQLVRLRRLKNIDWNPMVNPNLPHIPSYQWNNIWGFVDANILAMEMALESLQLTPAALNPCTRHGRATCDSDAAAESHYHELAEETADLENENLTCDFNKFLEAWKWRFRSLEEVESSHQKIVFKRDDANDNVCLAVDGVVEICSSFRPYLEYRIHSAAQYIEEVKRVVIVGGGNSMVLHEALKYPNLDLIVVFEFDQELPRKSFKHFGTDPNFDDPRVEWWFCDPANSLVMLPNDYWGSFDLVLNDVVGQEDENVHGALFHLLSPTGVFVTNSMKSLTSAFTYMAKLYFRNPEICDEAVVFASNSLDFFHAPLYEHAITALMYQHGELSRFQHFHDYKFNKIGRKSDVKQPSPRYELQQDHATGLFHVVNFENDAIFDHNEDALCFLSSKVESVGFSILELDVFEDNHGMAIFTEEGYVVVRKTPTGRYFGFEVLLWSQIERMRQIKSALLEGLGVSASSSYNVIVGGIIGNLGDGGIFEPGVEADLLEGDSVTVTALSTLDPRRACVVAISETVQLTTSDKITAVVVCGSGDLPCFSLESLKNQTKIGSLIELYECDGINKDLVKTYECENQMFLKVRNHIEKTRSRVAMIVVDGNASIRLHRIWDSILARKDVIDDWMEDKFLLVTWAPDSESQYWRGVFLDRFRQTIQDDPVSKAEISLEDNDQSFTLGVVSIGNPSVIYDYRDLEKRLQSKLMDSLSTTQIRLKSIRGGVFPFDEDPHTEEFRQSDYDSNSEPYEEDYMFAGQQTIFQVVQKDATQRTLFSLNMDTFFQLLLEALGKLGFDLSGVNPMHVGVKKGGITAISLNGGNIIARWDGDRHVTLNCFSDEVDVFDDLLEVFHHVAKGHLETMEYSHQPRGRHAIIYPSDFMDEEDSEEVEDDN</sequence>
<proteinExistence type="predicted"/>
<reference evidence="5" key="1">
    <citation type="journal article" date="2021" name="Sci. Rep.">
        <title>Diploid genomic architecture of Nitzschia inconspicua, an elite biomass production diatom.</title>
        <authorList>
            <person name="Oliver A."/>
            <person name="Podell S."/>
            <person name="Pinowska A."/>
            <person name="Traller J.C."/>
            <person name="Smith S.R."/>
            <person name="McClure R."/>
            <person name="Beliaev A."/>
            <person name="Bohutskyi P."/>
            <person name="Hill E.A."/>
            <person name="Rabines A."/>
            <person name="Zheng H."/>
            <person name="Allen L.Z."/>
            <person name="Kuo A."/>
            <person name="Grigoriev I.V."/>
            <person name="Allen A.E."/>
            <person name="Hazlebeck D."/>
            <person name="Allen E.E."/>
        </authorList>
    </citation>
    <scope>NUCLEOTIDE SEQUENCE</scope>
    <source>
        <strain evidence="5">Hildebrandi</strain>
    </source>
</reference>
<evidence type="ECO:0000256" key="2">
    <source>
        <dbReference type="SAM" id="SignalP"/>
    </source>
</evidence>
<dbReference type="AlphaFoldDB" id="A0A9K3LL90"/>
<name>A0A9K3LL90_9STRA</name>
<dbReference type="GO" id="GO:0010487">
    <property type="term" value="F:thermospermine synthase activity"/>
    <property type="evidence" value="ECO:0007669"/>
    <property type="project" value="TreeGrafter"/>
</dbReference>
<comment type="caution">
    <text evidence="5">The sequence shown here is derived from an EMBL/GenBank/DDBJ whole genome shotgun (WGS) entry which is preliminary data.</text>
</comment>
<dbReference type="OrthoDB" id="44151at2759"/>
<dbReference type="EMBL" id="JAGRRH010000009">
    <property type="protein sequence ID" value="KAG7364127.1"/>
    <property type="molecule type" value="Genomic_DNA"/>
</dbReference>
<keyword evidence="6" id="KW-1185">Reference proteome</keyword>
<dbReference type="GO" id="GO:0006596">
    <property type="term" value="P:polyamine biosynthetic process"/>
    <property type="evidence" value="ECO:0007669"/>
    <property type="project" value="UniProtKB-KW"/>
</dbReference>
<evidence type="ECO:0000256" key="1">
    <source>
        <dbReference type="ARBA" id="ARBA00023115"/>
    </source>
</evidence>
<keyword evidence="1" id="KW-0620">Polyamine biosynthesis</keyword>
<evidence type="ECO:0000313" key="4">
    <source>
        <dbReference type="EMBL" id="KAG7347228.1"/>
    </source>
</evidence>
<dbReference type="PANTHER" id="PTHR43317">
    <property type="entry name" value="THERMOSPERMINE SYNTHASE ACAULIS5"/>
    <property type="match status" value="1"/>
</dbReference>
<dbReference type="Pfam" id="PF01564">
    <property type="entry name" value="Spermine_synth"/>
    <property type="match status" value="1"/>
</dbReference>
<keyword evidence="2" id="KW-0732">Signal</keyword>
<dbReference type="Pfam" id="PF00856">
    <property type="entry name" value="SET"/>
    <property type="match status" value="1"/>
</dbReference>
<accession>A0A9K3LL90</accession>
<evidence type="ECO:0000313" key="6">
    <source>
        <dbReference type="Proteomes" id="UP000693970"/>
    </source>
</evidence>
<dbReference type="EMBL" id="JAGRRH010000021">
    <property type="protein sequence ID" value="KAG7347228.1"/>
    <property type="molecule type" value="Genomic_DNA"/>
</dbReference>
<organism evidence="5 6">
    <name type="scientific">Nitzschia inconspicua</name>
    <dbReference type="NCBI Taxonomy" id="303405"/>
    <lineage>
        <taxon>Eukaryota</taxon>
        <taxon>Sar</taxon>
        <taxon>Stramenopiles</taxon>
        <taxon>Ochrophyta</taxon>
        <taxon>Bacillariophyta</taxon>
        <taxon>Bacillariophyceae</taxon>
        <taxon>Bacillariophycidae</taxon>
        <taxon>Bacillariales</taxon>
        <taxon>Bacillariaceae</taxon>
        <taxon>Nitzschia</taxon>
    </lineage>
</organism>
<evidence type="ECO:0000313" key="5">
    <source>
        <dbReference type="EMBL" id="KAG7364127.1"/>
    </source>
</evidence>
<protein>
    <submittedName>
        <fullName evidence="4 5">Spermidine synthase</fullName>
    </submittedName>
</protein>